<sequence length="239" mass="26249">MRKPVLGLVGAGLALLPGLASAQALMCRVPGKVERPRPDLPGAKEPRRIMPIGSYTLALTWSPGFCRAHGDEPENRFQCRQGARFGFTLHGLWPDGETRSWPQYCADTRILPPAQIKSMLCATPSAQLIQHEWAKHGTCTSMSPAAYFGTARRLYDAVRYPDMERLSRGELTVGGFKARFAEANRGIPASAIRVTVTREGWLDELWLCLDKGLRYEACRPGTGGAADGGALKIWRGGRR</sequence>
<dbReference type="InterPro" id="IPR039378">
    <property type="entry name" value="RNase_T2_prok"/>
</dbReference>
<dbReference type="RefSeq" id="WP_425057370.1">
    <property type="nucleotide sequence ID" value="NZ_JAASQV010000001.1"/>
</dbReference>
<dbReference type="PROSITE" id="PS00531">
    <property type="entry name" value="RNASE_T2_2"/>
    <property type="match status" value="1"/>
</dbReference>
<keyword evidence="5" id="KW-1185">Reference proteome</keyword>
<protein>
    <submittedName>
        <fullName evidence="4">Ribonuclease T2</fullName>
        <ecNumber evidence="4">4.6.1.19</ecNumber>
    </submittedName>
</protein>
<dbReference type="Pfam" id="PF00445">
    <property type="entry name" value="Ribonuclease_T2"/>
    <property type="match status" value="1"/>
</dbReference>
<dbReference type="InterPro" id="IPR001568">
    <property type="entry name" value="RNase_T2-like"/>
</dbReference>
<dbReference type="Gene3D" id="3.90.730.10">
    <property type="entry name" value="Ribonuclease T2-like"/>
    <property type="match status" value="1"/>
</dbReference>
<evidence type="ECO:0000256" key="2">
    <source>
        <dbReference type="RuleBase" id="RU004328"/>
    </source>
</evidence>
<dbReference type="CDD" id="cd01062">
    <property type="entry name" value="RNase_T2_prok"/>
    <property type="match status" value="1"/>
</dbReference>
<dbReference type="InterPro" id="IPR033130">
    <property type="entry name" value="RNase_T2_His_AS_2"/>
</dbReference>
<comment type="caution">
    <text evidence="4">The sequence shown here is derived from an EMBL/GenBank/DDBJ whole genome shotgun (WGS) entry which is preliminary data.</text>
</comment>
<evidence type="ECO:0000313" key="4">
    <source>
        <dbReference type="EMBL" id="NIJ63516.1"/>
    </source>
</evidence>
<dbReference type="GO" id="GO:0033897">
    <property type="term" value="F:ribonuclease T2 activity"/>
    <property type="evidence" value="ECO:0007669"/>
    <property type="project" value="UniProtKB-EC"/>
</dbReference>
<keyword evidence="4" id="KW-0456">Lyase</keyword>
<dbReference type="GO" id="GO:0006401">
    <property type="term" value="P:RNA catabolic process"/>
    <property type="evidence" value="ECO:0007669"/>
    <property type="project" value="TreeGrafter"/>
</dbReference>
<keyword evidence="3" id="KW-0732">Signal</keyword>
<dbReference type="PANTHER" id="PTHR11240:SF22">
    <property type="entry name" value="RIBONUCLEASE T2"/>
    <property type="match status" value="1"/>
</dbReference>
<accession>A0A7X5UWJ7</accession>
<dbReference type="EC" id="4.6.1.19" evidence="4"/>
<reference evidence="4 5" key="1">
    <citation type="submission" date="2020-03" db="EMBL/GenBank/DDBJ databases">
        <title>Genomic Encyclopedia of Type Strains, Phase IV (KMG-IV): sequencing the most valuable type-strain genomes for metagenomic binning, comparative biology and taxonomic classification.</title>
        <authorList>
            <person name="Goeker M."/>
        </authorList>
    </citation>
    <scope>NUCLEOTIDE SEQUENCE [LARGE SCALE GENOMIC DNA]</scope>
    <source>
        <strain evidence="4 5">DSM 4733</strain>
    </source>
</reference>
<name>A0A7X5UWJ7_9SPHN</name>
<dbReference type="SUPFAM" id="SSF55895">
    <property type="entry name" value="Ribonuclease Rh-like"/>
    <property type="match status" value="1"/>
</dbReference>
<gene>
    <name evidence="4" type="ORF">FHR20_000447</name>
</gene>
<dbReference type="AlphaFoldDB" id="A0A7X5UWJ7"/>
<organism evidence="4 5">
    <name type="scientific">Sphingomonas leidyi</name>
    <dbReference type="NCBI Taxonomy" id="68569"/>
    <lineage>
        <taxon>Bacteria</taxon>
        <taxon>Pseudomonadati</taxon>
        <taxon>Pseudomonadota</taxon>
        <taxon>Alphaproteobacteria</taxon>
        <taxon>Sphingomonadales</taxon>
        <taxon>Sphingomonadaceae</taxon>
        <taxon>Sphingomonas</taxon>
    </lineage>
</organism>
<feature type="chain" id="PRO_5031514432" evidence="3">
    <location>
        <begin position="23"/>
        <end position="239"/>
    </location>
</feature>
<dbReference type="GO" id="GO:0003723">
    <property type="term" value="F:RNA binding"/>
    <property type="evidence" value="ECO:0007669"/>
    <property type="project" value="InterPro"/>
</dbReference>
<feature type="signal peptide" evidence="3">
    <location>
        <begin position="1"/>
        <end position="22"/>
    </location>
</feature>
<dbReference type="InterPro" id="IPR018188">
    <property type="entry name" value="RNase_T2_His_AS_1"/>
</dbReference>
<evidence type="ECO:0000256" key="3">
    <source>
        <dbReference type="SAM" id="SignalP"/>
    </source>
</evidence>
<dbReference type="EMBL" id="JAASQV010000001">
    <property type="protein sequence ID" value="NIJ63516.1"/>
    <property type="molecule type" value="Genomic_DNA"/>
</dbReference>
<evidence type="ECO:0000256" key="1">
    <source>
        <dbReference type="ARBA" id="ARBA00007469"/>
    </source>
</evidence>
<dbReference type="Proteomes" id="UP000564677">
    <property type="component" value="Unassembled WGS sequence"/>
</dbReference>
<evidence type="ECO:0000313" key="5">
    <source>
        <dbReference type="Proteomes" id="UP000564677"/>
    </source>
</evidence>
<comment type="similarity">
    <text evidence="1 2">Belongs to the RNase T2 family.</text>
</comment>
<dbReference type="PANTHER" id="PTHR11240">
    <property type="entry name" value="RIBONUCLEASE T2"/>
    <property type="match status" value="1"/>
</dbReference>
<dbReference type="PROSITE" id="PS00530">
    <property type="entry name" value="RNASE_T2_1"/>
    <property type="match status" value="1"/>
</dbReference>
<proteinExistence type="inferred from homology"/>
<dbReference type="InterPro" id="IPR036430">
    <property type="entry name" value="RNase_T2-like_sf"/>
</dbReference>